<evidence type="ECO:0000313" key="1">
    <source>
        <dbReference type="EMBL" id="MDP5138044.1"/>
    </source>
</evidence>
<sequence length="291" mass="32218">MSKLKTVEFRSTLTQLEQLRDSKVLVLAATHLDLDLLPHLYNELQHLGSVRQLDVVLQCRGGEINASRRIAMLLRSYCEQLNILVPYFCQSAATMLALAADNIIAGELAMFSPIDPHLHGSGAGEAATAVSSLDISKFKDMAADWFGLSSEQSQTALLTTLCEQLFPPTLTAFYRASLEAQVIGEQLLQWQLPALPGEQRAAMIRNLLAGYHSHHYALSGDEMRQLGFNVKREPQLEALLWQLSLTLQQSVGAGAVERADDSRVDTALISTERVYLSVQQPDQMKAAWLQE</sequence>
<comment type="caution">
    <text evidence="1">The sequence shown here is derived from an EMBL/GenBank/DDBJ whole genome shotgun (WGS) entry which is preliminary data.</text>
</comment>
<organism evidence="1 2">
    <name type="scientific">Rheinheimera baltica</name>
    <dbReference type="NCBI Taxonomy" id="67576"/>
    <lineage>
        <taxon>Bacteria</taxon>
        <taxon>Pseudomonadati</taxon>
        <taxon>Pseudomonadota</taxon>
        <taxon>Gammaproteobacteria</taxon>
        <taxon>Chromatiales</taxon>
        <taxon>Chromatiaceae</taxon>
        <taxon>Rheinheimera</taxon>
    </lineage>
</organism>
<proteinExistence type="predicted"/>
<evidence type="ECO:0000313" key="2">
    <source>
        <dbReference type="Proteomes" id="UP001231109"/>
    </source>
</evidence>
<gene>
    <name evidence="1" type="ORF">ORJ04_19015</name>
</gene>
<dbReference type="RefSeq" id="WP_305977227.1">
    <property type="nucleotide sequence ID" value="NZ_JAPJDY010000002.1"/>
</dbReference>
<dbReference type="Gene3D" id="3.90.226.10">
    <property type="entry name" value="2-enoyl-CoA Hydratase, Chain A, domain 1"/>
    <property type="match status" value="1"/>
</dbReference>
<accession>A0ABT9I3U4</accession>
<dbReference type="PANTHER" id="PTHR35984">
    <property type="entry name" value="PERIPLASMIC SERINE PROTEASE"/>
    <property type="match status" value="1"/>
</dbReference>
<dbReference type="InterPro" id="IPR002825">
    <property type="entry name" value="Pept_S49_ser-pept_pro"/>
</dbReference>
<dbReference type="Pfam" id="PF01972">
    <property type="entry name" value="SDH_protease"/>
    <property type="match status" value="1"/>
</dbReference>
<name>A0ABT9I3U4_9GAMM</name>
<dbReference type="PANTHER" id="PTHR35984:SF1">
    <property type="entry name" value="PERIPLASMIC SERINE PROTEASE"/>
    <property type="match status" value="1"/>
</dbReference>
<protein>
    <recommendedName>
        <fullName evidence="3">Serine dehydrogenase proteinase</fullName>
    </recommendedName>
</protein>
<dbReference type="SUPFAM" id="SSF52096">
    <property type="entry name" value="ClpP/crotonase"/>
    <property type="match status" value="1"/>
</dbReference>
<dbReference type="InterPro" id="IPR029045">
    <property type="entry name" value="ClpP/crotonase-like_dom_sf"/>
</dbReference>
<keyword evidence="2" id="KW-1185">Reference proteome</keyword>
<dbReference type="EMBL" id="JAPJDZ010000089">
    <property type="protein sequence ID" value="MDP5138044.1"/>
    <property type="molecule type" value="Genomic_DNA"/>
</dbReference>
<reference evidence="1 2" key="1">
    <citation type="submission" date="2022-11" db="EMBL/GenBank/DDBJ databases">
        <title>Viruses from the air-sea interface of a natural surface slick.</title>
        <authorList>
            <person name="Rahlff J."/>
            <person name="Holmfeldt K."/>
        </authorList>
    </citation>
    <scope>NUCLEOTIDE SEQUENCE [LARGE SCALE GENOMIC DNA]</scope>
    <source>
        <strain evidence="1 2">SMS4</strain>
    </source>
</reference>
<evidence type="ECO:0008006" key="3">
    <source>
        <dbReference type="Google" id="ProtNLM"/>
    </source>
</evidence>
<dbReference type="Proteomes" id="UP001231109">
    <property type="component" value="Unassembled WGS sequence"/>
</dbReference>